<feature type="region of interest" description="Disordered" evidence="3">
    <location>
        <begin position="338"/>
        <end position="709"/>
    </location>
</feature>
<feature type="compositionally biased region" description="Polar residues" evidence="3">
    <location>
        <begin position="132"/>
        <end position="148"/>
    </location>
</feature>
<feature type="compositionally biased region" description="Pro residues" evidence="3">
    <location>
        <begin position="587"/>
        <end position="599"/>
    </location>
</feature>
<dbReference type="Pfam" id="PF00013">
    <property type="entry name" value="KH_1"/>
    <property type="match status" value="2"/>
</dbReference>
<evidence type="ECO:0000256" key="2">
    <source>
        <dbReference type="PROSITE-ProRule" id="PRU00117"/>
    </source>
</evidence>
<accession>A0A4Y7K7F3</accession>
<evidence type="ECO:0000313" key="5">
    <source>
        <dbReference type="EMBL" id="RZC68242.1"/>
    </source>
</evidence>
<evidence type="ECO:0000256" key="1">
    <source>
        <dbReference type="ARBA" id="ARBA00022737"/>
    </source>
</evidence>
<keyword evidence="1" id="KW-0677">Repeat</keyword>
<name>A0A4Y7K7F3_PAPSO</name>
<feature type="domain" description="K Homology" evidence="4">
    <location>
        <begin position="251"/>
        <end position="335"/>
    </location>
</feature>
<dbReference type="Gramene" id="RZC68242">
    <property type="protein sequence ID" value="RZC68242"/>
    <property type="gene ID" value="C5167_031492"/>
</dbReference>
<keyword evidence="6" id="KW-1185">Reference proteome</keyword>
<keyword evidence="2" id="KW-0694">RNA-binding</keyword>
<dbReference type="Proteomes" id="UP000316621">
    <property type="component" value="Chromosome 7"/>
</dbReference>
<dbReference type="CDD" id="cd00105">
    <property type="entry name" value="KH-I"/>
    <property type="match status" value="2"/>
</dbReference>
<feature type="region of interest" description="Disordered" evidence="3">
    <location>
        <begin position="1"/>
        <end position="149"/>
    </location>
</feature>
<dbReference type="GO" id="GO:0003723">
    <property type="term" value="F:RNA binding"/>
    <property type="evidence" value="ECO:0007669"/>
    <property type="project" value="UniProtKB-UniRule"/>
</dbReference>
<gene>
    <name evidence="5" type="ORF">C5167_031492</name>
</gene>
<proteinExistence type="predicted"/>
<reference evidence="5 6" key="1">
    <citation type="journal article" date="2018" name="Science">
        <title>The opium poppy genome and morphinan production.</title>
        <authorList>
            <person name="Guo L."/>
            <person name="Winzer T."/>
            <person name="Yang X."/>
            <person name="Li Y."/>
            <person name="Ning Z."/>
            <person name="He Z."/>
            <person name="Teodor R."/>
            <person name="Lu Y."/>
            <person name="Bowser T.A."/>
            <person name="Graham I.A."/>
            <person name="Ye K."/>
        </authorList>
    </citation>
    <scope>NUCLEOTIDE SEQUENCE [LARGE SCALE GENOMIC DNA]</scope>
    <source>
        <strain evidence="6">cv. HN1</strain>
        <tissue evidence="5">Leaves</tissue>
    </source>
</reference>
<dbReference type="OMA" id="PTQDGHT"/>
<dbReference type="InterPro" id="IPR004088">
    <property type="entry name" value="KH_dom_type_1"/>
</dbReference>
<organism evidence="5 6">
    <name type="scientific">Papaver somniferum</name>
    <name type="common">Opium poppy</name>
    <dbReference type="NCBI Taxonomy" id="3469"/>
    <lineage>
        <taxon>Eukaryota</taxon>
        <taxon>Viridiplantae</taxon>
        <taxon>Streptophyta</taxon>
        <taxon>Embryophyta</taxon>
        <taxon>Tracheophyta</taxon>
        <taxon>Spermatophyta</taxon>
        <taxon>Magnoliopsida</taxon>
        <taxon>Ranunculales</taxon>
        <taxon>Papaveraceae</taxon>
        <taxon>Papaveroideae</taxon>
        <taxon>Papaver</taxon>
    </lineage>
</organism>
<feature type="compositionally biased region" description="Polar residues" evidence="3">
    <location>
        <begin position="622"/>
        <end position="633"/>
    </location>
</feature>
<evidence type="ECO:0000256" key="3">
    <source>
        <dbReference type="SAM" id="MobiDB-lite"/>
    </source>
</evidence>
<feature type="compositionally biased region" description="Polar residues" evidence="3">
    <location>
        <begin position="1"/>
        <end position="15"/>
    </location>
</feature>
<feature type="compositionally biased region" description="Low complexity" evidence="3">
    <location>
        <begin position="539"/>
        <end position="550"/>
    </location>
</feature>
<dbReference type="SUPFAM" id="SSF54791">
    <property type="entry name" value="Eukaryotic type KH-domain (KH-domain type I)"/>
    <property type="match status" value="2"/>
</dbReference>
<dbReference type="PANTHER" id="PTHR10288">
    <property type="entry name" value="KH DOMAIN CONTAINING RNA BINDING PROTEIN"/>
    <property type="match status" value="1"/>
</dbReference>
<dbReference type="SMART" id="SM00322">
    <property type="entry name" value="KH"/>
    <property type="match status" value="2"/>
</dbReference>
<evidence type="ECO:0000259" key="4">
    <source>
        <dbReference type="SMART" id="SM00322"/>
    </source>
</evidence>
<feature type="compositionally biased region" description="Low complexity" evidence="3">
    <location>
        <begin position="46"/>
        <end position="65"/>
    </location>
</feature>
<dbReference type="InterPro" id="IPR036612">
    <property type="entry name" value="KH_dom_type_1_sf"/>
</dbReference>
<sequence>MAEEPQFSSTRPSSDNNKRKYEDSSPPPPTSTGPRRPTGFSAPIISSVSPPDSTNPNNNPPSYNNVPPPADEIQIAKQRAQEIAARLFNSAEAKRPRNENGTPIDDPNDVPPSKSGFSSPLPQSDHLPYKSSGFSNSASQVGRMSSPGSIPVSYGFQSSSKKIEIPNGRVGVIIGKGGETIKYLQLQSGAKIQVTRDMDSDPHSQTRLVELMGNSEQIAKAEQLITDVLSEAEAGGSGLASRRFTGSPAAGAGQFQMKVPSNKANVITRLDLQVGLVIGKGGETIKGMQLNSGARIQLIPLHPPPGDTSTERTVYIDGTEEQIEVAKQLVNEVISENRVRNSSMGGGYSQQGYRPPRPQSSWGGPPGPQSQQPGYGYMQPGAYPGAPPPYSQSGYGGYPPQASSGWDQNSAPPSQQTAQGSGYDYYNQQSQQPPATADNSGYNYGQPAARTYGQQQASYGESGYAQPAGGQQGYQQEDYNSGGYHAPASQPGYGQQPAYDQQGYGSAPAYGTSTQDAAAPAYGAAQGDPTPAQQAPPVAGSGYAGQQSSSTTAVSYPSQPGYGAPPTSQPGYGGQPPAQTGYAQPSYGPPPVGQKPLPPGQAAYGQSQPPSSGQGGAYAQTAPAQTGYTQPPTTAQPGYYGAPAGTPQAGYGAQQQAYGGEAYGGYSQPAPAYPTDSSTGNGHGSYESSAPGGAPPAPQSGVAKASPQS</sequence>
<evidence type="ECO:0000313" key="6">
    <source>
        <dbReference type="Proteomes" id="UP000316621"/>
    </source>
</evidence>
<dbReference type="EMBL" id="CM010721">
    <property type="protein sequence ID" value="RZC68242.1"/>
    <property type="molecule type" value="Genomic_DNA"/>
</dbReference>
<dbReference type="Gene3D" id="3.30.1370.10">
    <property type="entry name" value="K Homology domain, type 1"/>
    <property type="match status" value="2"/>
</dbReference>
<feature type="compositionally biased region" description="Low complexity" evidence="3">
    <location>
        <begin position="635"/>
        <end position="666"/>
    </location>
</feature>
<dbReference type="InterPro" id="IPR004087">
    <property type="entry name" value="KH_dom"/>
</dbReference>
<dbReference type="STRING" id="3469.A0A4Y7K7F3"/>
<feature type="compositionally biased region" description="Polar residues" evidence="3">
    <location>
        <begin position="402"/>
        <end position="443"/>
    </location>
</feature>
<protein>
    <recommendedName>
        <fullName evidence="4">K Homology domain-containing protein</fullName>
    </recommendedName>
</protein>
<feature type="compositionally biased region" description="Low complexity" evidence="3">
    <location>
        <begin position="463"/>
        <end position="476"/>
    </location>
</feature>
<dbReference type="AlphaFoldDB" id="A0A4Y7K7F3"/>
<feature type="compositionally biased region" description="Low complexity" evidence="3">
    <location>
        <begin position="359"/>
        <end position="384"/>
    </location>
</feature>
<feature type="domain" description="K Homology" evidence="4">
    <location>
        <begin position="157"/>
        <end position="230"/>
    </location>
</feature>
<dbReference type="PROSITE" id="PS50084">
    <property type="entry name" value="KH_TYPE_1"/>
    <property type="match status" value="2"/>
</dbReference>
<feature type="compositionally biased region" description="Low complexity" evidence="3">
    <location>
        <begin position="515"/>
        <end position="529"/>
    </location>
</feature>